<evidence type="ECO:0000256" key="3">
    <source>
        <dbReference type="ARBA" id="ARBA00022771"/>
    </source>
</evidence>
<evidence type="ECO:0000256" key="4">
    <source>
        <dbReference type="ARBA" id="ARBA00022833"/>
    </source>
</evidence>
<evidence type="ECO:0000256" key="5">
    <source>
        <dbReference type="ARBA" id="ARBA00023125"/>
    </source>
</evidence>
<dbReference type="InterPro" id="IPR006612">
    <property type="entry name" value="THAP_Znf"/>
</dbReference>
<dbReference type="PROSITE" id="PS50950">
    <property type="entry name" value="ZF_THAP"/>
    <property type="match status" value="1"/>
</dbReference>
<dbReference type="PANTHER" id="PTHR23080:SF141">
    <property type="entry name" value="TRANSPOSASE HELIX-TURN-HELIX DOMAIN-CONTAINING PROTEIN"/>
    <property type="match status" value="1"/>
</dbReference>
<keyword evidence="3 6" id="KW-0863">Zinc-finger</keyword>
<evidence type="ECO:0000256" key="1">
    <source>
        <dbReference type="ARBA" id="ARBA00001968"/>
    </source>
</evidence>
<comment type="cofactor">
    <cofactor evidence="1">
        <name>a divalent metal cation</name>
        <dbReference type="ChEBI" id="CHEBI:60240"/>
    </cofactor>
</comment>
<evidence type="ECO:0000313" key="9">
    <source>
        <dbReference type="Proteomes" id="UP001159405"/>
    </source>
</evidence>
<dbReference type="InterPro" id="IPR027805">
    <property type="entry name" value="Transposase_HTH_dom"/>
</dbReference>
<keyword evidence="5 6" id="KW-0238">DNA-binding</keyword>
<protein>
    <recommendedName>
        <fullName evidence="7">THAP-type domain-containing protein</fullName>
    </recommendedName>
</protein>
<sequence>MPGGDHCAVWGCDNDRRYPEKLKILPHVGMFRFYSPKNKQDVLSWSRAINRDKFKVTMSTKVCFNHFAQGYRNPQCRTPTLYMKGYDCEDKLQRPAPKIRITEVSNKKTRKRKQSGNGQLNDGVEFKKVALDDDIVHENIDLDTAPLSPASEGPVACSVVDKRDVATQTDRPKLDLVFEFLEPKATEIHYWRGSKSTKTLTEKRKTKKKATCVNDEGVLSKREQFILTLVRTRKGFDVKFLADSFGISPGQVSKIYNTWITFLSQELSFLVPWPSKSEVKKCLPKRFKRFENVRIIIDCLELFIQKPNIPSSQKITWSSYKHWNTTKLLVGITPTGVISFIPPLWTGSISDKEIVKQSGLVNLLEEGDAVMADKGFLIRDILAFKKVKLVSPTYCRGPRLTAKGTTHTRRVASLRTHVERNILKLKQFRILSGVIPLLLKPVL</sequence>
<dbReference type="SUPFAM" id="SSF57716">
    <property type="entry name" value="Glucocorticoid receptor-like (DNA-binding domain)"/>
    <property type="match status" value="1"/>
</dbReference>
<dbReference type="Pfam" id="PF13359">
    <property type="entry name" value="DDE_Tnp_4"/>
    <property type="match status" value="1"/>
</dbReference>
<dbReference type="PANTHER" id="PTHR23080">
    <property type="entry name" value="THAP DOMAIN PROTEIN"/>
    <property type="match status" value="1"/>
</dbReference>
<evidence type="ECO:0000256" key="6">
    <source>
        <dbReference type="PROSITE-ProRule" id="PRU00309"/>
    </source>
</evidence>
<keyword evidence="4" id="KW-0862">Zinc</keyword>
<reference evidence="8 9" key="1">
    <citation type="submission" date="2022-05" db="EMBL/GenBank/DDBJ databases">
        <authorList>
            <consortium name="Genoscope - CEA"/>
            <person name="William W."/>
        </authorList>
    </citation>
    <scope>NUCLEOTIDE SEQUENCE [LARGE SCALE GENOMIC DNA]</scope>
</reference>
<dbReference type="Pfam" id="PF05485">
    <property type="entry name" value="THAP"/>
    <property type="match status" value="1"/>
</dbReference>
<keyword evidence="9" id="KW-1185">Reference proteome</keyword>
<dbReference type="EMBL" id="CALNXK010000009">
    <property type="protein sequence ID" value="CAH3041568.1"/>
    <property type="molecule type" value="Genomic_DNA"/>
</dbReference>
<keyword evidence="2" id="KW-0479">Metal-binding</keyword>
<feature type="domain" description="THAP-type" evidence="7">
    <location>
        <begin position="1"/>
        <end position="82"/>
    </location>
</feature>
<dbReference type="InterPro" id="IPR027806">
    <property type="entry name" value="HARBI1_dom"/>
</dbReference>
<evidence type="ECO:0000256" key="2">
    <source>
        <dbReference type="ARBA" id="ARBA00022723"/>
    </source>
</evidence>
<name>A0ABN8N4Y7_9CNID</name>
<evidence type="ECO:0000259" key="7">
    <source>
        <dbReference type="PROSITE" id="PS50950"/>
    </source>
</evidence>
<proteinExistence type="predicted"/>
<evidence type="ECO:0000313" key="8">
    <source>
        <dbReference type="EMBL" id="CAH3041568.1"/>
    </source>
</evidence>
<accession>A0ABN8N4Y7</accession>
<dbReference type="Pfam" id="PF13613">
    <property type="entry name" value="HTH_Tnp_4"/>
    <property type="match status" value="1"/>
</dbReference>
<feature type="non-terminal residue" evidence="8">
    <location>
        <position position="443"/>
    </location>
</feature>
<organism evidence="8 9">
    <name type="scientific">Porites lobata</name>
    <dbReference type="NCBI Taxonomy" id="104759"/>
    <lineage>
        <taxon>Eukaryota</taxon>
        <taxon>Metazoa</taxon>
        <taxon>Cnidaria</taxon>
        <taxon>Anthozoa</taxon>
        <taxon>Hexacorallia</taxon>
        <taxon>Scleractinia</taxon>
        <taxon>Fungiina</taxon>
        <taxon>Poritidae</taxon>
        <taxon>Porites</taxon>
    </lineage>
</organism>
<dbReference type="Proteomes" id="UP001159405">
    <property type="component" value="Unassembled WGS sequence"/>
</dbReference>
<comment type="caution">
    <text evidence="8">The sequence shown here is derived from an EMBL/GenBank/DDBJ whole genome shotgun (WGS) entry which is preliminary data.</text>
</comment>
<gene>
    <name evidence="8" type="ORF">PLOB_00047794</name>
</gene>